<evidence type="ECO:0000256" key="2">
    <source>
        <dbReference type="ARBA" id="ARBA00022723"/>
    </source>
</evidence>
<keyword evidence="9" id="KW-0131">Cell cycle</keyword>
<dbReference type="InterPro" id="IPR008972">
    <property type="entry name" value="Cupredoxin"/>
</dbReference>
<keyword evidence="2" id="KW-0479">Metal-binding</keyword>
<feature type="domain" description="Plastocyanin-like" evidence="8">
    <location>
        <begin position="486"/>
        <end position="599"/>
    </location>
</feature>
<dbReference type="GO" id="GO:0051301">
    <property type="term" value="P:cell division"/>
    <property type="evidence" value="ECO:0007669"/>
    <property type="project" value="UniProtKB-KW"/>
</dbReference>
<dbReference type="PROSITE" id="PS51318">
    <property type="entry name" value="TAT"/>
    <property type="match status" value="1"/>
</dbReference>
<dbReference type="InterPro" id="IPR045087">
    <property type="entry name" value="Cu-oxidase_fam"/>
</dbReference>
<dbReference type="PROSITE" id="PS00080">
    <property type="entry name" value="MULTICOPPER_OXIDASE2"/>
    <property type="match status" value="1"/>
</dbReference>
<keyword evidence="9" id="KW-0946">Virion</keyword>
<dbReference type="InterPro" id="IPR011706">
    <property type="entry name" value="Cu-oxidase_C"/>
</dbReference>
<comment type="catalytic activity">
    <reaction evidence="7">
        <text>4 Cu(+) + O2 + 4 H(+) = 4 Cu(2+) + 2 H2O</text>
        <dbReference type="Rhea" id="RHEA:30083"/>
        <dbReference type="ChEBI" id="CHEBI:15377"/>
        <dbReference type="ChEBI" id="CHEBI:15378"/>
        <dbReference type="ChEBI" id="CHEBI:15379"/>
        <dbReference type="ChEBI" id="CHEBI:29036"/>
        <dbReference type="ChEBI" id="CHEBI:49552"/>
        <dbReference type="EC" id="1.16.3.4"/>
    </reaction>
    <physiologicalReaction direction="left-to-right" evidence="7">
        <dbReference type="Rhea" id="RHEA:30084"/>
    </physiologicalReaction>
</comment>
<evidence type="ECO:0000256" key="6">
    <source>
        <dbReference type="ARBA" id="ARBA00043090"/>
    </source>
</evidence>
<dbReference type="RefSeq" id="WP_176849875.1">
    <property type="nucleotide sequence ID" value="NZ_FMZX01000061.1"/>
</dbReference>
<keyword evidence="9" id="KW-0132">Cell division</keyword>
<dbReference type="EC" id="1.16.3.4" evidence="3"/>
<evidence type="ECO:0000256" key="3">
    <source>
        <dbReference type="ARBA" id="ARBA00038978"/>
    </source>
</evidence>
<dbReference type="GO" id="GO:0005507">
    <property type="term" value="F:copper ion binding"/>
    <property type="evidence" value="ECO:0007669"/>
    <property type="project" value="InterPro"/>
</dbReference>
<keyword evidence="10" id="KW-1185">Reference proteome</keyword>
<dbReference type="SUPFAM" id="SSF49503">
    <property type="entry name" value="Cupredoxins"/>
    <property type="match status" value="3"/>
</dbReference>
<evidence type="ECO:0000256" key="1">
    <source>
        <dbReference type="ARBA" id="ARBA00011245"/>
    </source>
</evidence>
<organism evidence="9 10">
    <name type="scientific">Belnapia rosea</name>
    <dbReference type="NCBI Taxonomy" id="938405"/>
    <lineage>
        <taxon>Bacteria</taxon>
        <taxon>Pseudomonadati</taxon>
        <taxon>Pseudomonadota</taxon>
        <taxon>Alphaproteobacteria</taxon>
        <taxon>Acetobacterales</taxon>
        <taxon>Roseomonadaceae</taxon>
        <taxon>Belnapia</taxon>
    </lineage>
</organism>
<evidence type="ECO:0000259" key="8">
    <source>
        <dbReference type="Pfam" id="PF07731"/>
    </source>
</evidence>
<dbReference type="Pfam" id="PF07731">
    <property type="entry name" value="Cu-oxidase_2"/>
    <property type="match status" value="1"/>
</dbReference>
<name>A0A1G7E4W6_9PROT</name>
<proteinExistence type="predicted"/>
<reference evidence="9 10" key="1">
    <citation type="submission" date="2016-10" db="EMBL/GenBank/DDBJ databases">
        <authorList>
            <person name="de Groot N.N."/>
        </authorList>
    </citation>
    <scope>NUCLEOTIDE SEQUENCE [LARGE SCALE GENOMIC DNA]</scope>
    <source>
        <strain evidence="9 10">CPCC 100156</strain>
    </source>
</reference>
<dbReference type="InterPro" id="IPR002355">
    <property type="entry name" value="Cu_oxidase_Cu_BS"/>
</dbReference>
<sequence length="602" mass="68668">MPDWKDKLALVAQRNRQEIVNAKLSRREMMRLGLLTSTGALVAKSGLSSRAFAQVPLTPPSPISTPWMQPMPVLPIKAPLSPSALTHGHPDGTTLIDGAGRRINHQLCAYDSTGTYSGKFPPKKFYETFVREADWKFHPSWGPSKIWGFDGMYPGPRYNAYYGEPIMVRFHNRLPSRAKHVGFGLPEFSVHLHNAHTPSESDGNPVDFINSVNDPNEVNPLGFKDQHYPNVYAGYTKLNDLRGDPSEALSSLWYHDHTIDFTAQNVYKGMVGVYTLFDDKDTGDETTGYRLPSGEFDVPIMFGDFVFDRNYQPVFDLFNSDGILGDKFCANGAIQPYFNVKPRRYRFRLYNHGPARWYDFALYDGQKFLPFWQISSDGNLLPQALMKSKVDVAVAERVDIIVDFGKIQSSRVYLVNRLEQLDGRGPRGNILTPGTPIIQFNKVGPPVRDNSIDPMVTPLRMRTLPDPDFAALLARAERAKKRTFRFDRTNGAWAVNGKLFDPKEAIARIDQEAEEVWTIENQDDGWSHPVHMHFEEHRILSRNGKRTSVTSSDYGRKDTIPLYRREAVEVFMRFRDMKGRYVMHCHNVIHEDSGMMVRWDIV</sequence>
<dbReference type="Gene3D" id="2.60.40.420">
    <property type="entry name" value="Cupredoxins - blue copper proteins"/>
    <property type="match status" value="3"/>
</dbReference>
<evidence type="ECO:0000256" key="5">
    <source>
        <dbReference type="ARBA" id="ARBA00042896"/>
    </source>
</evidence>
<keyword evidence="9" id="KW-0167">Capsid protein</keyword>
<comment type="subunit">
    <text evidence="1">Monomer.</text>
</comment>
<evidence type="ECO:0000256" key="4">
    <source>
        <dbReference type="ARBA" id="ARBA00041027"/>
    </source>
</evidence>
<evidence type="ECO:0000313" key="9">
    <source>
        <dbReference type="EMBL" id="SDE58560.1"/>
    </source>
</evidence>
<evidence type="ECO:0000256" key="7">
    <source>
        <dbReference type="ARBA" id="ARBA00048092"/>
    </source>
</evidence>
<protein>
    <recommendedName>
        <fullName evidence="4">Multicopper oxidase CueO</fullName>
        <ecNumber evidence="3">1.16.3.4</ecNumber>
    </recommendedName>
    <alternativeName>
        <fullName evidence="5">Copper efflux oxidase</fullName>
    </alternativeName>
    <alternativeName>
        <fullName evidence="6">Cuprous oxidase</fullName>
    </alternativeName>
</protein>
<evidence type="ECO:0000313" key="10">
    <source>
        <dbReference type="Proteomes" id="UP000198925"/>
    </source>
</evidence>
<dbReference type="PANTHER" id="PTHR48267:SF1">
    <property type="entry name" value="BILIRUBIN OXIDASE"/>
    <property type="match status" value="1"/>
</dbReference>
<dbReference type="EMBL" id="FMZX01000061">
    <property type="protein sequence ID" value="SDE58560.1"/>
    <property type="molecule type" value="Genomic_DNA"/>
</dbReference>
<dbReference type="Proteomes" id="UP000198925">
    <property type="component" value="Unassembled WGS sequence"/>
</dbReference>
<dbReference type="InterPro" id="IPR006311">
    <property type="entry name" value="TAT_signal"/>
</dbReference>
<dbReference type="STRING" id="938405.SAMN02927895_05477"/>
<accession>A0A1G7E4W6</accession>
<gene>
    <name evidence="9" type="ORF">SAMN04487779_10615</name>
</gene>
<dbReference type="AlphaFoldDB" id="A0A1G7E4W6"/>
<dbReference type="PANTHER" id="PTHR48267">
    <property type="entry name" value="CUPREDOXIN SUPERFAMILY PROTEIN"/>
    <property type="match status" value="1"/>
</dbReference>
<dbReference type="GO" id="GO:0016491">
    <property type="term" value="F:oxidoreductase activity"/>
    <property type="evidence" value="ECO:0007669"/>
    <property type="project" value="InterPro"/>
</dbReference>